<feature type="region of interest" description="Disordered" evidence="1">
    <location>
        <begin position="24"/>
        <end position="106"/>
    </location>
</feature>
<feature type="compositionally biased region" description="Polar residues" evidence="1">
    <location>
        <begin position="76"/>
        <end position="97"/>
    </location>
</feature>
<reference evidence="2 3" key="2">
    <citation type="submission" date="2018-11" db="EMBL/GenBank/DDBJ databases">
        <authorList>
            <consortium name="Pathogen Informatics"/>
        </authorList>
    </citation>
    <scope>NUCLEOTIDE SEQUENCE [LARGE SCALE GENOMIC DNA]</scope>
</reference>
<gene>
    <name evidence="2" type="ORF">TCLT_LOCUS1327</name>
</gene>
<name>A0A0N5CME7_THECL</name>
<sequence length="106" mass="11831">MDTFDLNILLNYLMQKNAAVLESDVSRERNFQQSKSTHHRHISEHQDSTLAPEKNESSRGLQEAQTSTGVDLGEGSNFQRSSLAPANSTYLTPTMTRGRSLHLDPS</sequence>
<dbReference type="AlphaFoldDB" id="A0A0N5CME7"/>
<evidence type="ECO:0000313" key="4">
    <source>
        <dbReference type="WBParaSite" id="TCLT_0000132601-mRNA-1"/>
    </source>
</evidence>
<accession>A0A0N5CME7</accession>
<dbReference type="WBParaSite" id="TCLT_0000132601-mRNA-1">
    <property type="protein sequence ID" value="TCLT_0000132601-mRNA-1"/>
    <property type="gene ID" value="TCLT_0000132601"/>
</dbReference>
<evidence type="ECO:0000313" key="3">
    <source>
        <dbReference type="Proteomes" id="UP000276776"/>
    </source>
</evidence>
<protein>
    <submittedName>
        <fullName evidence="2 4">Uncharacterized protein</fullName>
    </submittedName>
</protein>
<feature type="compositionally biased region" description="Basic and acidic residues" evidence="1">
    <location>
        <begin position="43"/>
        <end position="57"/>
    </location>
</feature>
<proteinExistence type="predicted"/>
<dbReference type="EMBL" id="UYYF01000160">
    <property type="protein sequence ID" value="VDM96705.1"/>
    <property type="molecule type" value="Genomic_DNA"/>
</dbReference>
<evidence type="ECO:0000256" key="1">
    <source>
        <dbReference type="SAM" id="MobiDB-lite"/>
    </source>
</evidence>
<feature type="compositionally biased region" description="Polar residues" evidence="1">
    <location>
        <begin position="58"/>
        <end position="69"/>
    </location>
</feature>
<dbReference type="Proteomes" id="UP000276776">
    <property type="component" value="Unassembled WGS sequence"/>
</dbReference>
<evidence type="ECO:0000313" key="2">
    <source>
        <dbReference type="EMBL" id="VDM96705.1"/>
    </source>
</evidence>
<reference evidence="4" key="1">
    <citation type="submission" date="2017-02" db="UniProtKB">
        <authorList>
            <consortium name="WormBaseParasite"/>
        </authorList>
    </citation>
    <scope>IDENTIFICATION</scope>
</reference>
<organism evidence="4">
    <name type="scientific">Thelazia callipaeda</name>
    <name type="common">Oriental eyeworm</name>
    <name type="synonym">Parasitic nematode</name>
    <dbReference type="NCBI Taxonomy" id="103827"/>
    <lineage>
        <taxon>Eukaryota</taxon>
        <taxon>Metazoa</taxon>
        <taxon>Ecdysozoa</taxon>
        <taxon>Nematoda</taxon>
        <taxon>Chromadorea</taxon>
        <taxon>Rhabditida</taxon>
        <taxon>Spirurina</taxon>
        <taxon>Spiruromorpha</taxon>
        <taxon>Thelazioidea</taxon>
        <taxon>Thelaziidae</taxon>
        <taxon>Thelazia</taxon>
    </lineage>
</organism>
<keyword evidence="3" id="KW-1185">Reference proteome</keyword>